<comment type="subcellular location">
    <subcellularLocation>
        <location evidence="4">Cytoplasm</location>
    </subcellularLocation>
</comment>
<name>A0A285VAW6_9GAMM</name>
<dbReference type="Pfam" id="PF04345">
    <property type="entry name" value="Chor_lyase"/>
    <property type="match status" value="1"/>
</dbReference>
<dbReference type="GO" id="GO:0008813">
    <property type="term" value="F:chorismate lyase activity"/>
    <property type="evidence" value="ECO:0007669"/>
    <property type="project" value="UniProtKB-UniRule"/>
</dbReference>
<dbReference type="InterPro" id="IPR007440">
    <property type="entry name" value="Chorismate--pyruvate_lyase"/>
</dbReference>
<keyword evidence="1 4" id="KW-0963">Cytoplasm</keyword>
<dbReference type="SUPFAM" id="SSF64288">
    <property type="entry name" value="Chorismate lyase-like"/>
    <property type="match status" value="1"/>
</dbReference>
<dbReference type="HAMAP" id="MF_01632">
    <property type="entry name" value="UbiC"/>
    <property type="match status" value="1"/>
</dbReference>
<organism evidence="5 6">
    <name type="scientific">Chromohalobacter canadensis</name>
    <dbReference type="NCBI Taxonomy" id="141389"/>
    <lineage>
        <taxon>Bacteria</taxon>
        <taxon>Pseudomonadati</taxon>
        <taxon>Pseudomonadota</taxon>
        <taxon>Gammaproteobacteria</taxon>
        <taxon>Oceanospirillales</taxon>
        <taxon>Halomonadaceae</taxon>
        <taxon>Chromohalobacter</taxon>
    </lineage>
</organism>
<dbReference type="Gene3D" id="3.40.1410.10">
    <property type="entry name" value="Chorismate lyase-like"/>
    <property type="match status" value="1"/>
</dbReference>
<evidence type="ECO:0000313" key="6">
    <source>
        <dbReference type="Proteomes" id="UP000219023"/>
    </source>
</evidence>
<dbReference type="InterPro" id="IPR028978">
    <property type="entry name" value="Chorismate_lyase_/UTRA_dom_sf"/>
</dbReference>
<reference evidence="5 6" key="1">
    <citation type="submission" date="2017-08" db="EMBL/GenBank/DDBJ databases">
        <authorList>
            <person name="de Groot N.N."/>
        </authorList>
    </citation>
    <scope>NUCLEOTIDE SEQUENCE [LARGE SCALE GENOMIC DNA]</scope>
    <source>
        <strain evidence="5 6">USBA 855</strain>
    </source>
</reference>
<comment type="catalytic activity">
    <reaction evidence="4">
        <text>chorismate = 4-hydroxybenzoate + pyruvate</text>
        <dbReference type="Rhea" id="RHEA:16505"/>
        <dbReference type="ChEBI" id="CHEBI:15361"/>
        <dbReference type="ChEBI" id="CHEBI:17879"/>
        <dbReference type="ChEBI" id="CHEBI:29748"/>
        <dbReference type="EC" id="4.1.3.40"/>
    </reaction>
</comment>
<keyword evidence="2 4" id="KW-0831">Ubiquinone biosynthesis</keyword>
<feature type="binding site" evidence="4">
    <location>
        <position position="167"/>
    </location>
    <ligand>
        <name>substrate</name>
    </ligand>
</feature>
<evidence type="ECO:0000256" key="3">
    <source>
        <dbReference type="ARBA" id="ARBA00023239"/>
    </source>
</evidence>
<dbReference type="Proteomes" id="UP000219023">
    <property type="component" value="Unassembled WGS sequence"/>
</dbReference>
<dbReference type="GO" id="GO:0006744">
    <property type="term" value="P:ubiquinone biosynthetic process"/>
    <property type="evidence" value="ECO:0007669"/>
    <property type="project" value="UniProtKB-UniRule"/>
</dbReference>
<keyword evidence="4" id="KW-0670">Pyruvate</keyword>
<evidence type="ECO:0000256" key="4">
    <source>
        <dbReference type="HAMAP-Rule" id="MF_01632"/>
    </source>
</evidence>
<accession>A0A285VAW6</accession>
<evidence type="ECO:0000256" key="1">
    <source>
        <dbReference type="ARBA" id="ARBA00022490"/>
    </source>
</evidence>
<dbReference type="PANTHER" id="PTHR38683:SF1">
    <property type="entry name" value="CHORISMATE PYRUVATE-LYASE"/>
    <property type="match status" value="1"/>
</dbReference>
<dbReference type="RefSeq" id="WP_097021464.1">
    <property type="nucleotide sequence ID" value="NZ_OBQJ01000001.1"/>
</dbReference>
<dbReference type="UniPathway" id="UPA00232"/>
<dbReference type="EC" id="4.1.3.40" evidence="4"/>
<protein>
    <recommendedName>
        <fullName evidence="4">Probable chorismate pyruvate-lyase</fullName>
        <shortName evidence="4">CL</shortName>
        <shortName evidence="4">CPL</shortName>
        <ecNumber evidence="4">4.1.3.40</ecNumber>
    </recommendedName>
</protein>
<comment type="pathway">
    <text evidence="4">Cofactor biosynthesis; ubiquinone biosynthesis.</text>
</comment>
<comment type="similarity">
    <text evidence="4">Belongs to the UbiC family.</text>
</comment>
<sequence>MTHDRFSAGPHWLPADAQRPHMSPAWWRWLASRDSLTARLRAASPQSFTVRLLAQGMARPRLDEAQALGLDPRAHIWRREVMLMLGDTPWVAARSVAPLASLHGARLQSLGTRSLGSWLFRQPGLERGPIEIIRSPTLTFITAHGRAAPWGRRSILRLGRTSILVQEFFLDAMAADLALPSR</sequence>
<comment type="function">
    <text evidence="4">Removes the pyruvyl group from chorismate, with concomitant aromatization of the ring, to provide 4-hydroxybenzoate (4HB) for the ubiquinone pathway.</text>
</comment>
<proteinExistence type="inferred from homology"/>
<dbReference type="GO" id="GO:0005829">
    <property type="term" value="C:cytosol"/>
    <property type="evidence" value="ECO:0007669"/>
    <property type="project" value="TreeGrafter"/>
</dbReference>
<dbReference type="PANTHER" id="PTHR38683">
    <property type="entry name" value="CHORISMATE PYRUVATE-LYASE"/>
    <property type="match status" value="1"/>
</dbReference>
<dbReference type="GO" id="GO:0042866">
    <property type="term" value="P:pyruvate biosynthetic process"/>
    <property type="evidence" value="ECO:0007669"/>
    <property type="project" value="UniProtKB-UniRule"/>
</dbReference>
<keyword evidence="3 4" id="KW-0456">Lyase</keyword>
<dbReference type="EMBL" id="OBQJ01000001">
    <property type="protein sequence ID" value="SOC51234.1"/>
    <property type="molecule type" value="Genomic_DNA"/>
</dbReference>
<dbReference type="AlphaFoldDB" id="A0A285VAW6"/>
<dbReference type="OrthoDB" id="9789493at2"/>
<comment type="caution">
    <text evidence="4">Lacks conserved residue(s) required for the propagation of feature annotation.</text>
</comment>
<evidence type="ECO:0000256" key="2">
    <source>
        <dbReference type="ARBA" id="ARBA00022688"/>
    </source>
</evidence>
<feature type="binding site" evidence="4">
    <location>
        <position position="115"/>
    </location>
    <ligand>
        <name>substrate</name>
    </ligand>
</feature>
<gene>
    <name evidence="4" type="primary">ubiC</name>
    <name evidence="5" type="ORF">SAMN05421509_101204</name>
</gene>
<feature type="binding site" evidence="4">
    <location>
        <position position="79"/>
    </location>
    <ligand>
        <name>substrate</name>
    </ligand>
</feature>
<evidence type="ECO:0000313" key="5">
    <source>
        <dbReference type="EMBL" id="SOC51234.1"/>
    </source>
</evidence>